<dbReference type="SUPFAM" id="SSF46992">
    <property type="entry name" value="Ribosomal protein S20"/>
    <property type="match status" value="1"/>
</dbReference>
<dbReference type="NCBIfam" id="TIGR00029">
    <property type="entry name" value="S20"/>
    <property type="match status" value="1"/>
</dbReference>
<dbReference type="InterPro" id="IPR002583">
    <property type="entry name" value="Ribosomal_bS20"/>
</dbReference>
<evidence type="ECO:0000256" key="8">
    <source>
        <dbReference type="HAMAP-Rule" id="MF_00500"/>
    </source>
</evidence>
<evidence type="ECO:0000256" key="5">
    <source>
        <dbReference type="ARBA" id="ARBA00022980"/>
    </source>
</evidence>
<evidence type="ECO:0000256" key="7">
    <source>
        <dbReference type="ARBA" id="ARBA00035136"/>
    </source>
</evidence>
<evidence type="ECO:0000256" key="9">
    <source>
        <dbReference type="SAM" id="Coils"/>
    </source>
</evidence>
<evidence type="ECO:0000256" key="2">
    <source>
        <dbReference type="ARBA" id="ARBA00007634"/>
    </source>
</evidence>
<name>A0A4V2V2Y9_9BACI</name>
<keyword evidence="11" id="KW-1185">Reference proteome</keyword>
<organism evidence="10 11">
    <name type="scientific">Melghiribacillus thermohalophilus</name>
    <dbReference type="NCBI Taxonomy" id="1324956"/>
    <lineage>
        <taxon>Bacteria</taxon>
        <taxon>Bacillati</taxon>
        <taxon>Bacillota</taxon>
        <taxon>Bacilli</taxon>
        <taxon>Bacillales</taxon>
        <taxon>Bacillaceae</taxon>
        <taxon>Melghiribacillus</taxon>
    </lineage>
</organism>
<dbReference type="GO" id="GO:0006412">
    <property type="term" value="P:translation"/>
    <property type="evidence" value="ECO:0007669"/>
    <property type="project" value="UniProtKB-UniRule"/>
</dbReference>
<keyword evidence="6 8" id="KW-0687">Ribonucleoprotein</keyword>
<keyword evidence="4 8" id="KW-0694">RNA-binding</keyword>
<dbReference type="HAMAP" id="MF_00500">
    <property type="entry name" value="Ribosomal_bS20"/>
    <property type="match status" value="1"/>
</dbReference>
<evidence type="ECO:0000313" key="10">
    <source>
        <dbReference type="EMBL" id="TCT27041.1"/>
    </source>
</evidence>
<dbReference type="GO" id="GO:0070181">
    <property type="term" value="F:small ribosomal subunit rRNA binding"/>
    <property type="evidence" value="ECO:0007669"/>
    <property type="project" value="TreeGrafter"/>
</dbReference>
<dbReference type="PANTHER" id="PTHR33398">
    <property type="entry name" value="30S RIBOSOMAL PROTEIN S20"/>
    <property type="match status" value="1"/>
</dbReference>
<comment type="similarity">
    <text evidence="2 8">Belongs to the bacterial ribosomal protein bS20 family.</text>
</comment>
<dbReference type="PANTHER" id="PTHR33398:SF1">
    <property type="entry name" value="SMALL RIBOSOMAL SUBUNIT PROTEIN BS20C"/>
    <property type="match status" value="1"/>
</dbReference>
<dbReference type="RefSeq" id="WP_132370533.1">
    <property type="nucleotide sequence ID" value="NZ_SMAN01000001.1"/>
</dbReference>
<keyword evidence="5 8" id="KW-0689">Ribosomal protein</keyword>
<dbReference type="Proteomes" id="UP000294650">
    <property type="component" value="Unassembled WGS sequence"/>
</dbReference>
<dbReference type="GO" id="GO:0015935">
    <property type="term" value="C:small ribosomal subunit"/>
    <property type="evidence" value="ECO:0007669"/>
    <property type="project" value="TreeGrafter"/>
</dbReference>
<dbReference type="Gene3D" id="1.20.58.110">
    <property type="entry name" value="Ribosomal protein S20"/>
    <property type="match status" value="1"/>
</dbReference>
<evidence type="ECO:0000256" key="3">
    <source>
        <dbReference type="ARBA" id="ARBA00022730"/>
    </source>
</evidence>
<comment type="caution">
    <text evidence="10">The sequence shown here is derived from an EMBL/GenBank/DDBJ whole genome shotgun (WGS) entry which is preliminary data.</text>
</comment>
<dbReference type="GO" id="GO:0003735">
    <property type="term" value="F:structural constituent of ribosome"/>
    <property type="evidence" value="ECO:0007669"/>
    <property type="project" value="InterPro"/>
</dbReference>
<proteinExistence type="inferred from homology"/>
<dbReference type="GO" id="GO:0005829">
    <property type="term" value="C:cytosol"/>
    <property type="evidence" value="ECO:0007669"/>
    <property type="project" value="TreeGrafter"/>
</dbReference>
<dbReference type="FunFam" id="1.20.58.110:FF:000001">
    <property type="entry name" value="30S ribosomal protein S20"/>
    <property type="match status" value="1"/>
</dbReference>
<gene>
    <name evidence="8" type="primary">rpsT</name>
    <name evidence="10" type="ORF">EDD68_101407</name>
</gene>
<dbReference type="AlphaFoldDB" id="A0A4V2V2Y9"/>
<comment type="function">
    <text evidence="1 8">Binds directly to 16S ribosomal RNA.</text>
</comment>
<dbReference type="InterPro" id="IPR036510">
    <property type="entry name" value="Ribosomal_bS20_sf"/>
</dbReference>
<dbReference type="Pfam" id="PF01649">
    <property type="entry name" value="Ribosomal_S20p"/>
    <property type="match status" value="1"/>
</dbReference>
<protein>
    <recommendedName>
        <fullName evidence="7 8">Small ribosomal subunit protein bS20</fullName>
    </recommendedName>
</protein>
<accession>A0A4V2V2Y9</accession>
<reference evidence="10 11" key="1">
    <citation type="submission" date="2019-03" db="EMBL/GenBank/DDBJ databases">
        <title>Genomic Encyclopedia of Type Strains, Phase IV (KMG-IV): sequencing the most valuable type-strain genomes for metagenomic binning, comparative biology and taxonomic classification.</title>
        <authorList>
            <person name="Goeker M."/>
        </authorList>
    </citation>
    <scope>NUCLEOTIDE SEQUENCE [LARGE SCALE GENOMIC DNA]</scope>
    <source>
        <strain evidence="10 11">DSM 25894</strain>
    </source>
</reference>
<sequence length="88" mass="10156">MANIKSAIKRAKTNEERRMRNLSMKTEMRTYIKKVEKLIEEKNAEQAQDVLKEAVSKIDKCVQKGIIHKNNGDRKKSRLMKKVANIGA</sequence>
<evidence type="ECO:0000256" key="1">
    <source>
        <dbReference type="ARBA" id="ARBA00003134"/>
    </source>
</evidence>
<dbReference type="EMBL" id="SMAN01000001">
    <property type="protein sequence ID" value="TCT27041.1"/>
    <property type="molecule type" value="Genomic_DNA"/>
</dbReference>
<keyword evidence="9" id="KW-0175">Coiled coil</keyword>
<dbReference type="OrthoDB" id="9808392at2"/>
<evidence type="ECO:0000256" key="4">
    <source>
        <dbReference type="ARBA" id="ARBA00022884"/>
    </source>
</evidence>
<keyword evidence="3 8" id="KW-0699">rRNA-binding</keyword>
<evidence type="ECO:0000313" key="11">
    <source>
        <dbReference type="Proteomes" id="UP000294650"/>
    </source>
</evidence>
<feature type="coiled-coil region" evidence="9">
    <location>
        <begin position="28"/>
        <end position="64"/>
    </location>
</feature>
<evidence type="ECO:0000256" key="6">
    <source>
        <dbReference type="ARBA" id="ARBA00023274"/>
    </source>
</evidence>